<feature type="binding site" evidence="14">
    <location>
        <position position="202"/>
    </location>
    <ligand>
        <name>Zn(2+)</name>
        <dbReference type="ChEBI" id="CHEBI:29105"/>
        <label>2</label>
    </ligand>
</feature>
<feature type="binding site" evidence="14">
    <location>
        <position position="216"/>
    </location>
    <ligand>
        <name>Zn(2+)</name>
        <dbReference type="ChEBI" id="CHEBI:29105"/>
        <label>1</label>
    </ligand>
</feature>
<dbReference type="Pfam" id="PF00684">
    <property type="entry name" value="DnaJ_CXXCXGXG"/>
    <property type="match status" value="1"/>
</dbReference>
<comment type="function">
    <text evidence="11 14">Participates actively in the response to hyperosmotic and heat shock by preventing the aggregation of stress-denatured proteins and by disaggregating proteins, also in an autonomous, DnaK-independent fashion. Unfolded proteins bind initially to DnaJ; upon interaction with the DnaJ-bound protein, DnaK hydrolyzes its bound ATP, resulting in the formation of a stable complex. GrpE releases ADP from DnaK; ATP binding to DnaK triggers the release of the substrate protein, thus completing the reaction cycle. Several rounds of ATP-dependent interactions between DnaJ, DnaK and GrpE are required for fully efficient folding. Also involved, together with DnaK and GrpE, in the DNA replication of plasmids through activation of initiation proteins.</text>
</comment>
<name>A0A7W7ZFM9_9BACT</name>
<protein>
    <recommendedName>
        <fullName evidence="13 14">Chaperone protein DnaJ</fullName>
    </recommendedName>
</protein>
<evidence type="ECO:0000256" key="13">
    <source>
        <dbReference type="ARBA" id="ARBA00067609"/>
    </source>
</evidence>
<evidence type="ECO:0000256" key="12">
    <source>
        <dbReference type="ARBA" id="ARBA00061004"/>
    </source>
</evidence>
<dbReference type="Gene3D" id="2.60.260.20">
    <property type="entry name" value="Urease metallochaperone UreE, N-terminal domain"/>
    <property type="match status" value="2"/>
</dbReference>
<dbReference type="HAMAP" id="MF_01152">
    <property type="entry name" value="DnaJ"/>
    <property type="match status" value="1"/>
</dbReference>
<comment type="subunit">
    <text evidence="2 14">Homodimer.</text>
</comment>
<evidence type="ECO:0000256" key="8">
    <source>
        <dbReference type="ARBA" id="ARBA00022833"/>
    </source>
</evidence>
<dbReference type="PRINTS" id="PR00625">
    <property type="entry name" value="JDOMAIN"/>
</dbReference>
<dbReference type="GO" id="GO:0005524">
    <property type="term" value="F:ATP binding"/>
    <property type="evidence" value="ECO:0007669"/>
    <property type="project" value="InterPro"/>
</dbReference>
<evidence type="ECO:0000259" key="16">
    <source>
        <dbReference type="PROSITE" id="PS50076"/>
    </source>
</evidence>
<dbReference type="InterPro" id="IPR012724">
    <property type="entry name" value="DnaJ"/>
</dbReference>
<evidence type="ECO:0000256" key="7">
    <source>
        <dbReference type="ARBA" id="ARBA00022771"/>
    </source>
</evidence>
<evidence type="ECO:0000256" key="4">
    <source>
        <dbReference type="ARBA" id="ARBA00022705"/>
    </source>
</evidence>
<evidence type="ECO:0000259" key="17">
    <source>
        <dbReference type="PROSITE" id="PS51188"/>
    </source>
</evidence>
<dbReference type="CDD" id="cd10719">
    <property type="entry name" value="DnaJ_zf"/>
    <property type="match status" value="1"/>
</dbReference>
<dbReference type="PANTHER" id="PTHR43096:SF48">
    <property type="entry name" value="CHAPERONE PROTEIN DNAJ"/>
    <property type="match status" value="1"/>
</dbReference>
<comment type="domain">
    <text evidence="14">The J domain is necessary and sufficient to stimulate DnaK ATPase activity. Zinc center 1 plays an important role in the autonomous, DnaK-independent chaperone activity of DnaJ. Zinc center 2 is essential for interaction with DnaK and for DnaJ activity.</text>
</comment>
<dbReference type="PANTHER" id="PTHR43096">
    <property type="entry name" value="DNAJ HOMOLOG 1, MITOCHONDRIAL-RELATED"/>
    <property type="match status" value="1"/>
</dbReference>
<evidence type="ECO:0000256" key="9">
    <source>
        <dbReference type="ARBA" id="ARBA00023016"/>
    </source>
</evidence>
<dbReference type="CDD" id="cd10747">
    <property type="entry name" value="DnaJ_C"/>
    <property type="match status" value="1"/>
</dbReference>
<keyword evidence="4 14" id="KW-0235">DNA replication</keyword>
<dbReference type="CDD" id="cd06257">
    <property type="entry name" value="DnaJ"/>
    <property type="match status" value="1"/>
</dbReference>
<dbReference type="NCBIfam" id="TIGR02349">
    <property type="entry name" value="DnaJ_bact"/>
    <property type="match status" value="1"/>
</dbReference>
<dbReference type="GO" id="GO:0009408">
    <property type="term" value="P:response to heat"/>
    <property type="evidence" value="ECO:0007669"/>
    <property type="project" value="InterPro"/>
</dbReference>
<dbReference type="SUPFAM" id="SSF57938">
    <property type="entry name" value="DnaJ/Hsp40 cysteine-rich domain"/>
    <property type="match status" value="1"/>
</dbReference>
<dbReference type="FunFam" id="2.60.260.20:FF:000004">
    <property type="entry name" value="Molecular chaperone DnaJ"/>
    <property type="match status" value="1"/>
</dbReference>
<dbReference type="GO" id="GO:0051082">
    <property type="term" value="F:unfolded protein binding"/>
    <property type="evidence" value="ECO:0007669"/>
    <property type="project" value="UniProtKB-UniRule"/>
</dbReference>
<evidence type="ECO:0000256" key="1">
    <source>
        <dbReference type="ARBA" id="ARBA00004496"/>
    </source>
</evidence>
<keyword evidence="3 14" id="KW-0963">Cytoplasm</keyword>
<dbReference type="InterPro" id="IPR002939">
    <property type="entry name" value="DnaJ_C"/>
</dbReference>
<keyword evidence="7 14" id="KW-0863">Zinc-finger</keyword>
<comment type="subcellular location">
    <subcellularLocation>
        <location evidence="1 14">Cytoplasm</location>
    </subcellularLocation>
</comment>
<accession>A0A7W7ZFM9</accession>
<keyword evidence="19" id="KW-1185">Reference proteome</keyword>
<keyword evidence="5 14" id="KW-0479">Metal-binding</keyword>
<dbReference type="Pfam" id="PF00226">
    <property type="entry name" value="DnaJ"/>
    <property type="match status" value="1"/>
</dbReference>
<keyword evidence="9 14" id="KW-0346">Stress response</keyword>
<feature type="domain" description="CR-type" evidence="17">
    <location>
        <begin position="147"/>
        <end position="225"/>
    </location>
</feature>
<organism evidence="18 19">
    <name type="scientific">Granulicella aggregans</name>
    <dbReference type="NCBI Taxonomy" id="474949"/>
    <lineage>
        <taxon>Bacteria</taxon>
        <taxon>Pseudomonadati</taxon>
        <taxon>Acidobacteriota</taxon>
        <taxon>Terriglobia</taxon>
        <taxon>Terriglobales</taxon>
        <taxon>Acidobacteriaceae</taxon>
        <taxon>Granulicella</taxon>
    </lineage>
</organism>
<dbReference type="Gene3D" id="1.10.287.110">
    <property type="entry name" value="DnaJ domain"/>
    <property type="match status" value="1"/>
</dbReference>
<reference evidence="18 19" key="1">
    <citation type="submission" date="2020-08" db="EMBL/GenBank/DDBJ databases">
        <title>Genomic Encyclopedia of Type Strains, Phase IV (KMG-V): Genome sequencing to study the core and pangenomes of soil and plant-associated prokaryotes.</title>
        <authorList>
            <person name="Whitman W."/>
        </authorList>
    </citation>
    <scope>NUCLEOTIDE SEQUENCE [LARGE SCALE GENOMIC DNA]</scope>
    <source>
        <strain evidence="18 19">M8UP14</strain>
    </source>
</reference>
<evidence type="ECO:0000313" key="19">
    <source>
        <dbReference type="Proteomes" id="UP000540989"/>
    </source>
</evidence>
<dbReference type="SUPFAM" id="SSF46565">
    <property type="entry name" value="Chaperone J-domain"/>
    <property type="match status" value="1"/>
</dbReference>
<comment type="similarity">
    <text evidence="12 14">Belongs to the DnaJ family.</text>
</comment>
<evidence type="ECO:0000256" key="14">
    <source>
        <dbReference type="HAMAP-Rule" id="MF_01152"/>
    </source>
</evidence>
<feature type="domain" description="J" evidence="16">
    <location>
        <begin position="11"/>
        <end position="76"/>
    </location>
</feature>
<keyword evidence="8 14" id="KW-0862">Zinc</keyword>
<dbReference type="InterPro" id="IPR001623">
    <property type="entry name" value="DnaJ_domain"/>
</dbReference>
<dbReference type="Proteomes" id="UP000540989">
    <property type="component" value="Unassembled WGS sequence"/>
</dbReference>
<comment type="cofactor">
    <cofactor evidence="14">
        <name>Zn(2+)</name>
        <dbReference type="ChEBI" id="CHEBI:29105"/>
    </cofactor>
    <text evidence="14">Binds 2 Zn(2+) ions per monomer.</text>
</comment>
<feature type="binding site" evidence="14">
    <location>
        <position position="163"/>
    </location>
    <ligand>
        <name>Zn(2+)</name>
        <dbReference type="ChEBI" id="CHEBI:29105"/>
        <label>1</label>
    </ligand>
</feature>
<keyword evidence="6 14" id="KW-0677">Repeat</keyword>
<dbReference type="SMART" id="SM00271">
    <property type="entry name" value="DnaJ"/>
    <property type="match status" value="1"/>
</dbReference>
<feature type="binding site" evidence="14">
    <location>
        <position position="180"/>
    </location>
    <ligand>
        <name>Zn(2+)</name>
        <dbReference type="ChEBI" id="CHEBI:29105"/>
        <label>2</label>
    </ligand>
</feature>
<gene>
    <name evidence="14" type="primary">dnaJ</name>
    <name evidence="18" type="ORF">HDF16_003772</name>
</gene>
<comment type="caution">
    <text evidence="14">Lacks conserved residue(s) required for the propagation of feature annotation.</text>
</comment>
<dbReference type="NCBIfam" id="NF008035">
    <property type="entry name" value="PRK10767.1"/>
    <property type="match status" value="1"/>
</dbReference>
<evidence type="ECO:0000256" key="11">
    <source>
        <dbReference type="ARBA" id="ARBA00053423"/>
    </source>
</evidence>
<dbReference type="RefSeq" id="WP_184219851.1">
    <property type="nucleotide sequence ID" value="NZ_JACHIP010000005.1"/>
</dbReference>
<evidence type="ECO:0000256" key="2">
    <source>
        <dbReference type="ARBA" id="ARBA00011738"/>
    </source>
</evidence>
<evidence type="ECO:0000313" key="18">
    <source>
        <dbReference type="EMBL" id="MBB5059049.1"/>
    </source>
</evidence>
<feature type="binding site" evidence="14">
    <location>
        <position position="177"/>
    </location>
    <ligand>
        <name>Zn(2+)</name>
        <dbReference type="ChEBI" id="CHEBI:29105"/>
        <label>2</label>
    </ligand>
</feature>
<dbReference type="Gene3D" id="2.10.230.10">
    <property type="entry name" value="Heat shock protein DnaJ, cysteine-rich domain"/>
    <property type="match status" value="1"/>
</dbReference>
<dbReference type="GO" id="GO:0005737">
    <property type="term" value="C:cytoplasm"/>
    <property type="evidence" value="ECO:0007669"/>
    <property type="project" value="UniProtKB-SubCell"/>
</dbReference>
<dbReference type="Pfam" id="PF01556">
    <property type="entry name" value="DnaJ_C"/>
    <property type="match status" value="1"/>
</dbReference>
<dbReference type="GO" id="GO:0008270">
    <property type="term" value="F:zinc ion binding"/>
    <property type="evidence" value="ECO:0007669"/>
    <property type="project" value="UniProtKB-UniRule"/>
</dbReference>
<dbReference type="InterPro" id="IPR036869">
    <property type="entry name" value="J_dom_sf"/>
</dbReference>
<dbReference type="GO" id="GO:0031072">
    <property type="term" value="F:heat shock protein binding"/>
    <property type="evidence" value="ECO:0007669"/>
    <property type="project" value="InterPro"/>
</dbReference>
<sequence>MSATANVTKIDFYEVLSVSRDASDQELKTAYRKLAMQYHPDRNPDNPEAEEQFKSCSEAYQVLSDPDKRAAYDRYGHAAFGGGAGAGNGGSPFQGGNPFGGQDVGDVFSDLFGEMFNMGGQRKASRVQRGRDLRFDMTLEFEEAVFGKEKEITIKRMETCLDCRGTGAAKGKAPVTCPQCKGAGQMRFQQGFFSVARTCPKCSGTGSIISDPCQSCRGETRVQKEHTILVKVPAGVEQDTRIRYQGEGEAGMFGGPTGDLYVVLNVKPHKFFERDGDDLHCMVPISFPQAALGTELEIQTLDGPATIKVPEGTQSGKEIKLRGQGVPHLNEHGKGDLIVEIRVSTPTKLSKSQRDLLKQLEETMTVENTPASRSVFSKVKDIFS</sequence>
<dbReference type="PROSITE" id="PS50076">
    <property type="entry name" value="DNAJ_2"/>
    <property type="match status" value="1"/>
</dbReference>
<feature type="binding site" evidence="14">
    <location>
        <position position="160"/>
    </location>
    <ligand>
        <name>Zn(2+)</name>
        <dbReference type="ChEBI" id="CHEBI:29105"/>
        <label>1</label>
    </ligand>
</feature>
<evidence type="ECO:0000256" key="10">
    <source>
        <dbReference type="ARBA" id="ARBA00023186"/>
    </source>
</evidence>
<feature type="binding site" evidence="14">
    <location>
        <position position="213"/>
    </location>
    <ligand>
        <name>Zn(2+)</name>
        <dbReference type="ChEBI" id="CHEBI:29105"/>
        <label>1</label>
    </ligand>
</feature>
<comment type="caution">
    <text evidence="18">The sequence shown here is derived from an EMBL/GenBank/DDBJ whole genome shotgun (WGS) entry which is preliminary data.</text>
</comment>
<dbReference type="EMBL" id="JACHIP010000005">
    <property type="protein sequence ID" value="MBB5059049.1"/>
    <property type="molecule type" value="Genomic_DNA"/>
</dbReference>
<dbReference type="InterPro" id="IPR008971">
    <property type="entry name" value="HSP40/DnaJ_pept-bd"/>
</dbReference>
<feature type="zinc finger region" description="CR-type" evidence="15">
    <location>
        <begin position="147"/>
        <end position="225"/>
    </location>
</feature>
<evidence type="ECO:0000256" key="3">
    <source>
        <dbReference type="ARBA" id="ARBA00022490"/>
    </source>
</evidence>
<dbReference type="InterPro" id="IPR001305">
    <property type="entry name" value="HSP_DnaJ_Cys-rich_dom"/>
</dbReference>
<keyword evidence="10 14" id="KW-0143">Chaperone</keyword>
<dbReference type="FunFam" id="1.10.287.110:FF:000034">
    <property type="entry name" value="Chaperone protein DnaJ"/>
    <property type="match status" value="1"/>
</dbReference>
<dbReference type="InterPro" id="IPR036410">
    <property type="entry name" value="HSP_DnaJ_Cys-rich_dom_sf"/>
</dbReference>
<dbReference type="AlphaFoldDB" id="A0A7W7ZFM9"/>
<dbReference type="GO" id="GO:0042026">
    <property type="term" value="P:protein refolding"/>
    <property type="evidence" value="ECO:0007669"/>
    <property type="project" value="TreeGrafter"/>
</dbReference>
<proteinExistence type="inferred from homology"/>
<dbReference type="PROSITE" id="PS51188">
    <property type="entry name" value="ZF_CR"/>
    <property type="match status" value="1"/>
</dbReference>
<dbReference type="SUPFAM" id="SSF49493">
    <property type="entry name" value="HSP40/DnaJ peptide-binding domain"/>
    <property type="match status" value="2"/>
</dbReference>
<dbReference type="GO" id="GO:0006260">
    <property type="term" value="P:DNA replication"/>
    <property type="evidence" value="ECO:0007669"/>
    <property type="project" value="UniProtKB-KW"/>
</dbReference>
<feature type="binding site" evidence="14">
    <location>
        <position position="199"/>
    </location>
    <ligand>
        <name>Zn(2+)</name>
        <dbReference type="ChEBI" id="CHEBI:29105"/>
        <label>2</label>
    </ligand>
</feature>
<evidence type="ECO:0000256" key="15">
    <source>
        <dbReference type="PROSITE-ProRule" id="PRU00546"/>
    </source>
</evidence>
<evidence type="ECO:0000256" key="6">
    <source>
        <dbReference type="ARBA" id="ARBA00022737"/>
    </source>
</evidence>
<evidence type="ECO:0000256" key="5">
    <source>
        <dbReference type="ARBA" id="ARBA00022723"/>
    </source>
</evidence>
<dbReference type="FunFam" id="2.10.230.10:FF:000002">
    <property type="entry name" value="Molecular chaperone DnaJ"/>
    <property type="match status" value="1"/>
</dbReference>